<feature type="region of interest" description="Disordered" evidence="1">
    <location>
        <begin position="493"/>
        <end position="630"/>
    </location>
</feature>
<dbReference type="Pfam" id="PF20411">
    <property type="entry name" value="DUF6697"/>
    <property type="match status" value="1"/>
</dbReference>
<dbReference type="OrthoDB" id="3265858at2759"/>
<evidence type="ECO:0000313" key="3">
    <source>
        <dbReference type="EMBL" id="TFK50738.1"/>
    </source>
</evidence>
<feature type="domain" description="DUF6697" evidence="2">
    <location>
        <begin position="274"/>
        <end position="488"/>
    </location>
</feature>
<organism evidence="3 4">
    <name type="scientific">Heliocybe sulcata</name>
    <dbReference type="NCBI Taxonomy" id="5364"/>
    <lineage>
        <taxon>Eukaryota</taxon>
        <taxon>Fungi</taxon>
        <taxon>Dikarya</taxon>
        <taxon>Basidiomycota</taxon>
        <taxon>Agaricomycotina</taxon>
        <taxon>Agaricomycetes</taxon>
        <taxon>Gloeophyllales</taxon>
        <taxon>Gloeophyllaceae</taxon>
        <taxon>Heliocybe</taxon>
    </lineage>
</organism>
<accession>A0A5C3N3Q8</accession>
<feature type="compositionally biased region" description="Basic residues" evidence="1">
    <location>
        <begin position="532"/>
        <end position="545"/>
    </location>
</feature>
<dbReference type="InterPro" id="IPR046520">
    <property type="entry name" value="DUF6697"/>
</dbReference>
<proteinExistence type="predicted"/>
<dbReference type="STRING" id="5364.A0A5C3N3Q8"/>
<evidence type="ECO:0000256" key="1">
    <source>
        <dbReference type="SAM" id="MobiDB-lite"/>
    </source>
</evidence>
<feature type="compositionally biased region" description="Polar residues" evidence="1">
    <location>
        <begin position="99"/>
        <end position="110"/>
    </location>
</feature>
<feature type="compositionally biased region" description="Basic and acidic residues" evidence="1">
    <location>
        <begin position="26"/>
        <end position="47"/>
    </location>
</feature>
<feature type="compositionally biased region" description="Basic residues" evidence="1">
    <location>
        <begin position="495"/>
        <end position="510"/>
    </location>
</feature>
<sequence length="630" mass="70868">MIKYRDRAARLETRVEKLETDLKTEFGRKRGRRESTIEEAEVERILVPEDAESTPAEDRKPTIFETQGGEIIDLTLDGENEESDTTQKTERMATMRFTPESNARGRSQQRIKSDIKAEAIDLSQYVRDSPDSYPRDADLVYIFDDEEVPARMATRASVPQKRKRSQSPAEVALPPTPSSNRSRSPMSIPRNDEMLEEVEWSDNSEDWGSDLTDLSDSDDEGDNRHARRGRAANVADGTTTRIKVEETVVLPISIINQHLVEIKPLPVTTQSNLITRLAFSRACTGSTMDFIVPVNPSPSSPLPANKEGSGAKWGAVFPQTDRNPYMPGAPGEPGILFSMHMELGERTEWVVFRPREMKVKVRGEDGRSVEKKVAAWEYLGDYGFRHAGSLSMGEFRQQRDKVKWWWSQKIHKTKKWPHYVAIRARVWLRKMGREVTEEAVREVQSGLVPTAGLTVEDIIEAFERGDEAIEIWALECNRYDHAFNASLASLAGHMPTRRRSNKPRKEKKAKLSVGSRPTQGTSASAPLPAARRSSRVPKLSTKRRSSLMPEPESEEEDEHVQLPASSSTPRRSSRVPKPSMKVLGDVPPRLGPEAEDEVHAEGSLHASGPRPARDSSELEYADVSMAERIR</sequence>
<name>A0A5C3N3Q8_9AGAM</name>
<gene>
    <name evidence="3" type="ORF">OE88DRAFT_1659771</name>
</gene>
<evidence type="ECO:0000313" key="4">
    <source>
        <dbReference type="Proteomes" id="UP000305948"/>
    </source>
</evidence>
<feature type="compositionally biased region" description="Acidic residues" evidence="1">
    <location>
        <begin position="194"/>
        <end position="221"/>
    </location>
</feature>
<feature type="compositionally biased region" description="Low complexity" evidence="1">
    <location>
        <begin position="178"/>
        <end position="189"/>
    </location>
</feature>
<feature type="region of interest" description="Disordered" evidence="1">
    <location>
        <begin position="26"/>
        <end position="111"/>
    </location>
</feature>
<dbReference type="EMBL" id="ML213512">
    <property type="protein sequence ID" value="TFK50738.1"/>
    <property type="molecule type" value="Genomic_DNA"/>
</dbReference>
<dbReference type="AlphaFoldDB" id="A0A5C3N3Q8"/>
<feature type="compositionally biased region" description="Low complexity" evidence="1">
    <location>
        <begin position="565"/>
        <end position="579"/>
    </location>
</feature>
<dbReference type="Proteomes" id="UP000305948">
    <property type="component" value="Unassembled WGS sequence"/>
</dbReference>
<keyword evidence="4" id="KW-1185">Reference proteome</keyword>
<evidence type="ECO:0000259" key="2">
    <source>
        <dbReference type="Pfam" id="PF20411"/>
    </source>
</evidence>
<protein>
    <recommendedName>
        <fullName evidence="2">DUF6697 domain-containing protein</fullName>
    </recommendedName>
</protein>
<feature type="region of interest" description="Disordered" evidence="1">
    <location>
        <begin position="153"/>
        <end position="232"/>
    </location>
</feature>
<feature type="compositionally biased region" description="Low complexity" evidence="1">
    <location>
        <begin position="522"/>
        <end position="531"/>
    </location>
</feature>
<reference evidence="3 4" key="1">
    <citation type="journal article" date="2019" name="Nat. Ecol. Evol.">
        <title>Megaphylogeny resolves global patterns of mushroom evolution.</title>
        <authorList>
            <person name="Varga T."/>
            <person name="Krizsan K."/>
            <person name="Foldi C."/>
            <person name="Dima B."/>
            <person name="Sanchez-Garcia M."/>
            <person name="Sanchez-Ramirez S."/>
            <person name="Szollosi G.J."/>
            <person name="Szarkandi J.G."/>
            <person name="Papp V."/>
            <person name="Albert L."/>
            <person name="Andreopoulos W."/>
            <person name="Angelini C."/>
            <person name="Antonin V."/>
            <person name="Barry K.W."/>
            <person name="Bougher N.L."/>
            <person name="Buchanan P."/>
            <person name="Buyck B."/>
            <person name="Bense V."/>
            <person name="Catcheside P."/>
            <person name="Chovatia M."/>
            <person name="Cooper J."/>
            <person name="Damon W."/>
            <person name="Desjardin D."/>
            <person name="Finy P."/>
            <person name="Geml J."/>
            <person name="Haridas S."/>
            <person name="Hughes K."/>
            <person name="Justo A."/>
            <person name="Karasinski D."/>
            <person name="Kautmanova I."/>
            <person name="Kiss B."/>
            <person name="Kocsube S."/>
            <person name="Kotiranta H."/>
            <person name="LaButti K.M."/>
            <person name="Lechner B.E."/>
            <person name="Liimatainen K."/>
            <person name="Lipzen A."/>
            <person name="Lukacs Z."/>
            <person name="Mihaltcheva S."/>
            <person name="Morgado L.N."/>
            <person name="Niskanen T."/>
            <person name="Noordeloos M.E."/>
            <person name="Ohm R.A."/>
            <person name="Ortiz-Santana B."/>
            <person name="Ovrebo C."/>
            <person name="Racz N."/>
            <person name="Riley R."/>
            <person name="Savchenko A."/>
            <person name="Shiryaev A."/>
            <person name="Soop K."/>
            <person name="Spirin V."/>
            <person name="Szebenyi C."/>
            <person name="Tomsovsky M."/>
            <person name="Tulloss R.E."/>
            <person name="Uehling J."/>
            <person name="Grigoriev I.V."/>
            <person name="Vagvolgyi C."/>
            <person name="Papp T."/>
            <person name="Martin F.M."/>
            <person name="Miettinen O."/>
            <person name="Hibbett D.S."/>
            <person name="Nagy L.G."/>
        </authorList>
    </citation>
    <scope>NUCLEOTIDE SEQUENCE [LARGE SCALE GENOMIC DNA]</scope>
    <source>
        <strain evidence="3 4">OMC1185</strain>
    </source>
</reference>